<dbReference type="Pfam" id="PF04488">
    <property type="entry name" value="Gly_transf_sug"/>
    <property type="match status" value="1"/>
</dbReference>
<dbReference type="AlphaFoldDB" id="A0A9X2AN07"/>
<dbReference type="GO" id="GO:0000009">
    <property type="term" value="F:alpha-1,6-mannosyltransferase activity"/>
    <property type="evidence" value="ECO:0007669"/>
    <property type="project" value="InterPro"/>
</dbReference>
<dbReference type="SUPFAM" id="SSF53448">
    <property type="entry name" value="Nucleotide-diphospho-sugar transferases"/>
    <property type="match status" value="1"/>
</dbReference>
<dbReference type="RefSeq" id="WP_243305889.1">
    <property type="nucleotide sequence ID" value="NZ_JALGBI010000001.1"/>
</dbReference>
<name>A0A9X2AN07_9BURK</name>
<evidence type="ECO:0000313" key="1">
    <source>
        <dbReference type="EMBL" id="MCJ0763295.1"/>
    </source>
</evidence>
<gene>
    <name evidence="1" type="ORF">MMF98_08740</name>
</gene>
<dbReference type="InterPro" id="IPR039367">
    <property type="entry name" value="Och1-like"/>
</dbReference>
<dbReference type="InterPro" id="IPR007577">
    <property type="entry name" value="GlycoTrfase_DXD_sugar-bd_CS"/>
</dbReference>
<dbReference type="GO" id="GO:0006487">
    <property type="term" value="P:protein N-linked glycosylation"/>
    <property type="evidence" value="ECO:0007669"/>
    <property type="project" value="TreeGrafter"/>
</dbReference>
<keyword evidence="2" id="KW-1185">Reference proteome</keyword>
<evidence type="ECO:0000313" key="2">
    <source>
        <dbReference type="Proteomes" id="UP001139447"/>
    </source>
</evidence>
<comment type="caution">
    <text evidence="1">The sequence shown here is derived from an EMBL/GenBank/DDBJ whole genome shotgun (WGS) entry which is preliminary data.</text>
</comment>
<evidence type="ECO:0008006" key="3">
    <source>
        <dbReference type="Google" id="ProtNLM"/>
    </source>
</evidence>
<dbReference type="EMBL" id="JALGBI010000001">
    <property type="protein sequence ID" value="MCJ0763295.1"/>
    <property type="molecule type" value="Genomic_DNA"/>
</dbReference>
<accession>A0A9X2AN07</accession>
<protein>
    <recommendedName>
        <fullName evidence="3">Glycosyltransferase sugar-binding region containing DXD motif-containing protein</fullName>
    </recommendedName>
</protein>
<dbReference type="InterPro" id="IPR029044">
    <property type="entry name" value="Nucleotide-diphossugar_trans"/>
</dbReference>
<dbReference type="PANTHER" id="PTHR31834">
    <property type="entry name" value="INITIATION-SPECIFIC ALPHA-1,6-MANNOSYLTRANSFERASE"/>
    <property type="match status" value="1"/>
</dbReference>
<dbReference type="PANTHER" id="PTHR31834:SF1">
    <property type="entry name" value="INITIATION-SPECIFIC ALPHA-1,6-MANNOSYLTRANSFERASE"/>
    <property type="match status" value="1"/>
</dbReference>
<organism evidence="1 2">
    <name type="scientific">Variovorax terrae</name>
    <dbReference type="NCBI Taxonomy" id="2923278"/>
    <lineage>
        <taxon>Bacteria</taxon>
        <taxon>Pseudomonadati</taxon>
        <taxon>Pseudomonadota</taxon>
        <taxon>Betaproteobacteria</taxon>
        <taxon>Burkholderiales</taxon>
        <taxon>Comamonadaceae</taxon>
        <taxon>Variovorax</taxon>
    </lineage>
</organism>
<dbReference type="Proteomes" id="UP001139447">
    <property type="component" value="Unassembled WGS sequence"/>
</dbReference>
<sequence>MSIPRRIIQTHRNEDLGRAHRQSWIDQHPDYDYQFFDDARCHQFMAEHAPELLPTYDKLPLPVQKSDLFRYAAIHELGGIYTDVDTICCAPLHSYLDLDTDQLIAGMEMTPAHCAPGIQHYTTYYCSPFQVLQWTFAASPRHPALALVLQRIRFYVSQMSEAQLRDWSQALRFTLELTGPAVFTQVLNEFLTGTREGRVAVLPRMVWGAYPGEQTRPENVAQVKVRHLFDGSWRPDRPPARPKPALRYSIQL</sequence>
<dbReference type="Gene3D" id="3.90.550.20">
    <property type="match status" value="1"/>
</dbReference>
<reference evidence="1" key="1">
    <citation type="submission" date="2022-03" db="EMBL/GenBank/DDBJ databases">
        <authorList>
            <person name="Woo C.Y."/>
        </authorList>
    </citation>
    <scope>NUCLEOTIDE SEQUENCE</scope>
    <source>
        <strain evidence="1">CYS-02</strain>
    </source>
</reference>
<proteinExistence type="predicted"/>